<reference evidence="1" key="1">
    <citation type="submission" date="2022-08" db="EMBL/GenBank/DDBJ databases">
        <authorList>
            <person name="Giroux E."/>
            <person name="Giroux E."/>
        </authorList>
    </citation>
    <scope>NUCLEOTIDE SEQUENCE</scope>
    <source>
        <strain evidence="1">H1091258</strain>
    </source>
</reference>
<name>A0A9W4W4E1_9PEZI</name>
<dbReference type="Proteomes" id="UP001152533">
    <property type="component" value="Unassembled WGS sequence"/>
</dbReference>
<protein>
    <recommendedName>
        <fullName evidence="3">Carboxymuconolactone decarboxylase</fullName>
    </recommendedName>
</protein>
<dbReference type="AlphaFoldDB" id="A0A9W4W4E1"/>
<accession>A0A9W4W4E1</accession>
<organism evidence="1 2">
    <name type="scientific">Colletotrichum noveboracense</name>
    <dbReference type="NCBI Taxonomy" id="2664923"/>
    <lineage>
        <taxon>Eukaryota</taxon>
        <taxon>Fungi</taxon>
        <taxon>Dikarya</taxon>
        <taxon>Ascomycota</taxon>
        <taxon>Pezizomycotina</taxon>
        <taxon>Sordariomycetes</taxon>
        <taxon>Hypocreomycetidae</taxon>
        <taxon>Glomerellales</taxon>
        <taxon>Glomerellaceae</taxon>
        <taxon>Colletotrichum</taxon>
        <taxon>Colletotrichum gloeosporioides species complex</taxon>
    </lineage>
</organism>
<dbReference type="EMBL" id="CAMGZC010000050">
    <property type="protein sequence ID" value="CAI0642327.1"/>
    <property type="molecule type" value="Genomic_DNA"/>
</dbReference>
<evidence type="ECO:0008006" key="3">
    <source>
        <dbReference type="Google" id="ProtNLM"/>
    </source>
</evidence>
<comment type="caution">
    <text evidence="1">The sequence shown here is derived from an EMBL/GenBank/DDBJ whole genome shotgun (WGS) entry which is preliminary data.</text>
</comment>
<keyword evidence="2" id="KW-1185">Reference proteome</keyword>
<evidence type="ECO:0000313" key="2">
    <source>
        <dbReference type="Proteomes" id="UP001152533"/>
    </source>
</evidence>
<dbReference type="InterPro" id="IPR029032">
    <property type="entry name" value="AhpD-like"/>
</dbReference>
<sequence>MSDTAKEFNDKYTNANLAADASPYDETVFHYLVRHLELVDGGAIAPVAPGIIASMLCAQRRGDAVPKLFHDLAKARDVDETKMLFASFKLALDLTWPFTGLPQCVPACLGLIGELRELDADWFKKGIQTNEAIYRAVGNAEVHRTIGEVFPEITYIANIAVFGFLIGGSERTQSLPLCEITIAGAVAALGATRQAKSHFKGSMGLGISVASIEAVLYAAEQVAKWNGAQLPGKIDATGLAMEVETNLRNPGEM</sequence>
<gene>
    <name evidence="1" type="ORF">CGXH109_LOCUS13055</name>
</gene>
<proteinExistence type="predicted"/>
<dbReference type="Gene3D" id="1.20.1290.10">
    <property type="entry name" value="AhpD-like"/>
    <property type="match status" value="1"/>
</dbReference>
<evidence type="ECO:0000313" key="1">
    <source>
        <dbReference type="EMBL" id="CAI0642327.1"/>
    </source>
</evidence>